<evidence type="ECO:0000313" key="5">
    <source>
        <dbReference type="Proteomes" id="UP000298787"/>
    </source>
</evidence>
<feature type="domain" description="Scaffolding anchor of CK1" evidence="3">
    <location>
        <begin position="17"/>
        <end position="288"/>
    </location>
</feature>
<feature type="compositionally biased region" description="Polar residues" evidence="2">
    <location>
        <begin position="526"/>
        <end position="554"/>
    </location>
</feature>
<feature type="region of interest" description="Disordered" evidence="2">
    <location>
        <begin position="352"/>
        <end position="407"/>
    </location>
</feature>
<dbReference type="PANTHER" id="PTHR16181:SF17">
    <property type="entry name" value="FAMILY WITH SEQUENCE SIMILARITY 83 MEMBER FB"/>
    <property type="match status" value="1"/>
</dbReference>
<dbReference type="GO" id="GO:0019901">
    <property type="term" value="F:protein kinase binding"/>
    <property type="evidence" value="ECO:0007669"/>
    <property type="project" value="TreeGrafter"/>
</dbReference>
<feature type="compositionally biased region" description="Polar residues" evidence="2">
    <location>
        <begin position="488"/>
        <end position="499"/>
    </location>
</feature>
<dbReference type="PANTHER" id="PTHR16181">
    <property type="entry name" value="PROTEIN FAM83A-RELATED"/>
    <property type="match status" value="1"/>
</dbReference>
<dbReference type="Proteomes" id="UP000298787">
    <property type="component" value="Chromosome 3"/>
</dbReference>
<proteinExistence type="inferred from homology"/>
<feature type="compositionally biased region" description="Low complexity" evidence="2">
    <location>
        <begin position="427"/>
        <end position="447"/>
    </location>
</feature>
<accession>A0A4U5U372</accession>
<feature type="compositionally biased region" description="Polar residues" evidence="2">
    <location>
        <begin position="83"/>
        <end position="98"/>
    </location>
</feature>
<dbReference type="Gene3D" id="3.30.870.10">
    <property type="entry name" value="Endonuclease Chain A"/>
    <property type="match status" value="1"/>
</dbReference>
<dbReference type="GO" id="GO:0007165">
    <property type="term" value="P:signal transduction"/>
    <property type="evidence" value="ECO:0007669"/>
    <property type="project" value="TreeGrafter"/>
</dbReference>
<feature type="region of interest" description="Disordered" evidence="2">
    <location>
        <begin position="301"/>
        <end position="334"/>
    </location>
</feature>
<sequence>MAESQLMCMEDGHIGVKIPESKPEFYYSEEQRAAIEELLKNGDGAFKTRLQADKMKDFLSAREVKLLVNTFRKYDSEDDSSSSRKAQSGTDADSGVHSTYWPQMSETEVPPLDIGWPSGGFFRGVTRVSVHTHPPKDNGPHIKEVVRRLIQEATKVIAIVMDMITDPQILQDLMDAAFRRSVSIYILMDNQAVPHFLDMCSRLQIGSQHLRNIRARSLQGFGFNLSFGRLPGSLCYKYMLVDGDKVMFGSYSFSWCTSRMDRNMITVMTGQVVDFFDRDFRELYAVSEKLDLYKEFHVSQPAPNTTGTLRSKAGPKRPPLPATTSRFQVSLGDSRNADIQVPAHKYYNPKYSLVFGDPPHRPGSLQERGRTRESTLPETPEEVEPGRQRLSSSVKEDRLSPLPSEALSEIFKKPNGVTQVKKKWPWNKKSSTVKSNSKLSVNNLANSMCPPAPETSRTEENEDNFEVIVKTPSKSKSKKSSKTHQRTDSAQTVSTAQDNEIQKKKTKAATLKQRKSKEMKRWLKHLTSQDGESPTTPTLITTHNGKASCQQLMI</sequence>
<keyword evidence="5" id="KW-1185">Reference proteome</keyword>
<feature type="region of interest" description="Disordered" evidence="2">
    <location>
        <begin position="75"/>
        <end position="98"/>
    </location>
</feature>
<evidence type="ECO:0000259" key="3">
    <source>
        <dbReference type="Pfam" id="PF07894"/>
    </source>
</evidence>
<evidence type="ECO:0000256" key="1">
    <source>
        <dbReference type="ARBA" id="ARBA00006937"/>
    </source>
</evidence>
<dbReference type="Pfam" id="PF07894">
    <property type="entry name" value="SACK1"/>
    <property type="match status" value="1"/>
</dbReference>
<feature type="compositionally biased region" description="Basic residues" evidence="2">
    <location>
        <begin position="473"/>
        <end position="484"/>
    </location>
</feature>
<feature type="region of interest" description="Disordered" evidence="2">
    <location>
        <begin position="419"/>
        <end position="554"/>
    </location>
</feature>
<organism evidence="4 5">
    <name type="scientific">Collichthys lucidus</name>
    <name type="common">Big head croaker</name>
    <name type="synonym">Sciaena lucida</name>
    <dbReference type="NCBI Taxonomy" id="240159"/>
    <lineage>
        <taxon>Eukaryota</taxon>
        <taxon>Metazoa</taxon>
        <taxon>Chordata</taxon>
        <taxon>Craniata</taxon>
        <taxon>Vertebrata</taxon>
        <taxon>Euteleostomi</taxon>
        <taxon>Actinopterygii</taxon>
        <taxon>Neopterygii</taxon>
        <taxon>Teleostei</taxon>
        <taxon>Neoteleostei</taxon>
        <taxon>Acanthomorphata</taxon>
        <taxon>Eupercaria</taxon>
        <taxon>Sciaenidae</taxon>
        <taxon>Collichthys</taxon>
    </lineage>
</organism>
<name>A0A4U5U372_COLLU</name>
<gene>
    <name evidence="4" type="ORF">D9C73_002646</name>
</gene>
<evidence type="ECO:0000313" key="4">
    <source>
        <dbReference type="EMBL" id="TKS68583.1"/>
    </source>
</evidence>
<dbReference type="SUPFAM" id="SSF56024">
    <property type="entry name" value="Phospholipase D/nuclease"/>
    <property type="match status" value="1"/>
</dbReference>
<dbReference type="InterPro" id="IPR012461">
    <property type="entry name" value="SACK1"/>
</dbReference>
<dbReference type="AlphaFoldDB" id="A0A4U5U372"/>
<protein>
    <submittedName>
        <fullName evidence="4">Protein FAM83F</fullName>
    </submittedName>
</protein>
<reference evidence="4 5" key="1">
    <citation type="submission" date="2019-01" db="EMBL/GenBank/DDBJ databases">
        <title>Genome Assembly of Collichthys lucidus.</title>
        <authorList>
            <person name="Cai M."/>
            <person name="Xiao S."/>
        </authorList>
    </citation>
    <scope>NUCLEOTIDE SEQUENCE [LARGE SCALE GENOMIC DNA]</scope>
    <source>
        <strain evidence="4">JT15FE1705JMU</strain>
        <tissue evidence="4">Muscle</tissue>
    </source>
</reference>
<dbReference type="EMBL" id="CM014080">
    <property type="protein sequence ID" value="TKS68583.1"/>
    <property type="molecule type" value="Genomic_DNA"/>
</dbReference>
<dbReference type="InterPro" id="IPR050944">
    <property type="entry name" value="FAM83"/>
</dbReference>
<evidence type="ECO:0000256" key="2">
    <source>
        <dbReference type="SAM" id="MobiDB-lite"/>
    </source>
</evidence>
<feature type="compositionally biased region" description="Basic residues" evidence="2">
    <location>
        <begin position="504"/>
        <end position="524"/>
    </location>
</feature>
<comment type="similarity">
    <text evidence="1">Belongs to the FAM83 family.</text>
</comment>
<feature type="compositionally biased region" description="Polar residues" evidence="2">
    <location>
        <begin position="322"/>
        <end position="333"/>
    </location>
</feature>